<protein>
    <submittedName>
        <fullName evidence="5">Type I phosphodiesterase / nucleotide pyrophosphatase</fullName>
    </submittedName>
</protein>
<keyword evidence="6" id="KW-1185">Reference proteome</keyword>
<gene>
    <name evidence="5" type="ORF">Pan265_23800</name>
</gene>
<keyword evidence="2 3" id="KW-0802">TPR repeat</keyword>
<organism evidence="5 6">
    <name type="scientific">Mucisphaera calidilacus</name>
    <dbReference type="NCBI Taxonomy" id="2527982"/>
    <lineage>
        <taxon>Bacteria</taxon>
        <taxon>Pseudomonadati</taxon>
        <taxon>Planctomycetota</taxon>
        <taxon>Phycisphaerae</taxon>
        <taxon>Phycisphaerales</taxon>
        <taxon>Phycisphaeraceae</taxon>
        <taxon>Mucisphaera</taxon>
    </lineage>
</organism>
<feature type="repeat" description="TPR" evidence="3">
    <location>
        <begin position="489"/>
        <end position="522"/>
    </location>
</feature>
<dbReference type="PANTHER" id="PTHR45586">
    <property type="entry name" value="TPR REPEAT-CONTAINING PROTEIN PA4667"/>
    <property type="match status" value="1"/>
</dbReference>
<reference evidence="5 6" key="1">
    <citation type="submission" date="2019-02" db="EMBL/GenBank/DDBJ databases">
        <title>Deep-cultivation of Planctomycetes and their phenomic and genomic characterization uncovers novel biology.</title>
        <authorList>
            <person name="Wiegand S."/>
            <person name="Jogler M."/>
            <person name="Boedeker C."/>
            <person name="Pinto D."/>
            <person name="Vollmers J."/>
            <person name="Rivas-Marin E."/>
            <person name="Kohn T."/>
            <person name="Peeters S.H."/>
            <person name="Heuer A."/>
            <person name="Rast P."/>
            <person name="Oberbeckmann S."/>
            <person name="Bunk B."/>
            <person name="Jeske O."/>
            <person name="Meyerdierks A."/>
            <person name="Storesund J.E."/>
            <person name="Kallscheuer N."/>
            <person name="Luecker S."/>
            <person name="Lage O.M."/>
            <person name="Pohl T."/>
            <person name="Merkel B.J."/>
            <person name="Hornburger P."/>
            <person name="Mueller R.-W."/>
            <person name="Bruemmer F."/>
            <person name="Labrenz M."/>
            <person name="Spormann A.M."/>
            <person name="Op den Camp H."/>
            <person name="Overmann J."/>
            <person name="Amann R."/>
            <person name="Jetten M.S.M."/>
            <person name="Mascher T."/>
            <person name="Medema M.H."/>
            <person name="Devos D.P."/>
            <person name="Kaster A.-K."/>
            <person name="Ovreas L."/>
            <person name="Rohde M."/>
            <person name="Galperin M.Y."/>
            <person name="Jogler C."/>
        </authorList>
    </citation>
    <scope>NUCLEOTIDE SEQUENCE [LARGE SCALE GENOMIC DNA]</scope>
    <source>
        <strain evidence="5 6">Pan265</strain>
    </source>
</reference>
<dbReference type="InterPro" id="IPR017850">
    <property type="entry name" value="Alkaline_phosphatase_core_sf"/>
</dbReference>
<name>A0A518BZW5_9BACT</name>
<dbReference type="InterPro" id="IPR002591">
    <property type="entry name" value="Phosphodiest/P_Trfase"/>
</dbReference>
<evidence type="ECO:0000256" key="4">
    <source>
        <dbReference type="SAM" id="MobiDB-lite"/>
    </source>
</evidence>
<accession>A0A518BZW5</accession>
<dbReference type="KEGG" id="mcad:Pan265_23800"/>
<feature type="region of interest" description="Disordered" evidence="4">
    <location>
        <begin position="361"/>
        <end position="388"/>
    </location>
</feature>
<evidence type="ECO:0000313" key="6">
    <source>
        <dbReference type="Proteomes" id="UP000320386"/>
    </source>
</evidence>
<dbReference type="InterPro" id="IPR019734">
    <property type="entry name" value="TPR_rpt"/>
</dbReference>
<dbReference type="RefSeq" id="WP_145446688.1">
    <property type="nucleotide sequence ID" value="NZ_CP036280.1"/>
</dbReference>
<dbReference type="Gene3D" id="1.25.40.10">
    <property type="entry name" value="Tetratricopeptide repeat domain"/>
    <property type="match status" value="1"/>
</dbReference>
<dbReference type="InterPro" id="IPR011990">
    <property type="entry name" value="TPR-like_helical_dom_sf"/>
</dbReference>
<dbReference type="SMART" id="SM00028">
    <property type="entry name" value="TPR"/>
    <property type="match status" value="4"/>
</dbReference>
<evidence type="ECO:0000313" key="5">
    <source>
        <dbReference type="EMBL" id="QDU72511.1"/>
    </source>
</evidence>
<dbReference type="InterPro" id="IPR051012">
    <property type="entry name" value="CellSynth/LPSAsmb/PSIAsmb"/>
</dbReference>
<dbReference type="PROSITE" id="PS50005">
    <property type="entry name" value="TPR"/>
    <property type="match status" value="2"/>
</dbReference>
<evidence type="ECO:0000256" key="2">
    <source>
        <dbReference type="ARBA" id="ARBA00022803"/>
    </source>
</evidence>
<dbReference type="PANTHER" id="PTHR45586:SF1">
    <property type="entry name" value="LIPOPOLYSACCHARIDE ASSEMBLY PROTEIN B"/>
    <property type="match status" value="1"/>
</dbReference>
<dbReference type="SUPFAM" id="SSF53649">
    <property type="entry name" value="Alkaline phosphatase-like"/>
    <property type="match status" value="1"/>
</dbReference>
<dbReference type="AlphaFoldDB" id="A0A518BZW5"/>
<dbReference type="Proteomes" id="UP000320386">
    <property type="component" value="Chromosome"/>
</dbReference>
<evidence type="ECO:0000256" key="3">
    <source>
        <dbReference type="PROSITE-ProRule" id="PRU00339"/>
    </source>
</evidence>
<dbReference type="EMBL" id="CP036280">
    <property type="protein sequence ID" value="QDU72511.1"/>
    <property type="molecule type" value="Genomic_DNA"/>
</dbReference>
<keyword evidence="1" id="KW-0677">Repeat</keyword>
<proteinExistence type="predicted"/>
<dbReference type="Gene3D" id="3.40.720.10">
    <property type="entry name" value="Alkaline Phosphatase, subunit A"/>
    <property type="match status" value="1"/>
</dbReference>
<dbReference type="Pfam" id="PF14559">
    <property type="entry name" value="TPR_19"/>
    <property type="match status" value="1"/>
</dbReference>
<dbReference type="SUPFAM" id="SSF48452">
    <property type="entry name" value="TPR-like"/>
    <property type="match status" value="2"/>
</dbReference>
<sequence length="662" mass="72515">MTESKPRVLLIGWDAADWRFVDPLIDRGLMPTLASLRERGAWGKIATLQPMLSPMLWTSIATGKAARHHGICGFTEPLPDGSGIRPVSSVSRRCQAVWNILTQKQLRSHVVGWYASHPAEPINGTMVSNQFELPVGPAEQPWPVPPGAVHPADLSDVLAPLRVHPGEMDANAVLPLIPNAARDQQREGHRLGKAQSLLAQTVSIHTVATHLMMQDDWDFMAVYYEGIDRFAHEFMEFHPPRMDHVSDEDFENYQHVMTGVYRFHDMMLETLLKLAGEGTTVILMSDHGYLDDASRPNPDHAGPVDWHRPLGMVCVAGPSIKRGTRLFGPTLLDVTPTILRLFDLPVGADMPGRAWVEAMEDPTEPGRILSWESPSEDDGRHPADVQEDPESARAALQQLIDLGYVDPPGEDVAQTVADTRAHNDLTLARSMLSMGDTAEALEVLESLPTGFRNDAGIRAAIAQARLLCGDLEGCKAELDALADEPNSQGQRYLLLGAMSLRQGEDRRALEHYETARTHAPDNPALLSRLAGLQLRLGRPEKAAALYRQAIERAPEDATSWDGLAEAHLRLGENKQALDAALEAVGLAFGLARAHLRLSKALLAVGDTERAAEAVEACLIRSHGFVEAHEHAVAVYETLGDTDRANEHRRLADKARVARSSGS</sequence>
<dbReference type="OrthoDB" id="228738at2"/>
<evidence type="ECO:0000256" key="1">
    <source>
        <dbReference type="ARBA" id="ARBA00022737"/>
    </source>
</evidence>
<feature type="repeat" description="TPR" evidence="3">
    <location>
        <begin position="523"/>
        <end position="556"/>
    </location>
</feature>
<dbReference type="Pfam" id="PF01663">
    <property type="entry name" value="Phosphodiest"/>
    <property type="match status" value="1"/>
</dbReference>